<dbReference type="CDD" id="cd00086">
    <property type="entry name" value="homeodomain"/>
    <property type="match status" value="1"/>
</dbReference>
<organism evidence="9 10">
    <name type="scientific">Carlito syrichta</name>
    <name type="common">Philippine tarsier</name>
    <name type="synonym">Tarsius syrichta</name>
    <dbReference type="NCBI Taxonomy" id="1868482"/>
    <lineage>
        <taxon>Eukaryota</taxon>
        <taxon>Metazoa</taxon>
        <taxon>Chordata</taxon>
        <taxon>Craniata</taxon>
        <taxon>Vertebrata</taxon>
        <taxon>Euteleostomi</taxon>
        <taxon>Mammalia</taxon>
        <taxon>Eutheria</taxon>
        <taxon>Euarchontoglires</taxon>
        <taxon>Primates</taxon>
        <taxon>Haplorrhini</taxon>
        <taxon>Tarsiiformes</taxon>
        <taxon>Tarsiidae</taxon>
        <taxon>Carlito</taxon>
    </lineage>
</organism>
<proteinExistence type="predicted"/>
<dbReference type="PROSITE" id="PS50071">
    <property type="entry name" value="HOMEOBOX_2"/>
    <property type="match status" value="1"/>
</dbReference>
<dbReference type="PANTHER" id="PTHR45793:SF12">
    <property type="entry name" value="TETRAPEPTIDE REPEAT HOMEOBOX 1"/>
    <property type="match status" value="1"/>
</dbReference>
<feature type="compositionally biased region" description="Basic and acidic residues" evidence="7">
    <location>
        <begin position="366"/>
        <end position="375"/>
    </location>
</feature>
<dbReference type="AlphaFoldDB" id="A0A3Q0DJH4"/>
<evidence type="ECO:0000256" key="2">
    <source>
        <dbReference type="ARBA" id="ARBA00023125"/>
    </source>
</evidence>
<dbReference type="GO" id="GO:0000981">
    <property type="term" value="F:DNA-binding transcription factor activity, RNA polymerase II-specific"/>
    <property type="evidence" value="ECO:0007669"/>
    <property type="project" value="TreeGrafter"/>
</dbReference>
<gene>
    <name evidence="10" type="primary">TPRX1</name>
</gene>
<feature type="compositionally biased region" description="Basic and acidic residues" evidence="7">
    <location>
        <begin position="16"/>
        <end position="26"/>
    </location>
</feature>
<dbReference type="GO" id="GO:0000978">
    <property type="term" value="F:RNA polymerase II cis-regulatory region sequence-specific DNA binding"/>
    <property type="evidence" value="ECO:0007669"/>
    <property type="project" value="TreeGrafter"/>
</dbReference>
<dbReference type="InterPro" id="IPR001356">
    <property type="entry name" value="HD"/>
</dbReference>
<dbReference type="RefSeq" id="XP_021562527.1">
    <property type="nucleotide sequence ID" value="XM_021706852.1"/>
</dbReference>
<protein>
    <submittedName>
        <fullName evidence="10">Tetra-peptide repeat homeobox protein 1</fullName>
    </submittedName>
</protein>
<feature type="region of interest" description="Disordered" evidence="7">
    <location>
        <begin position="210"/>
        <end position="375"/>
    </location>
</feature>
<keyword evidence="4 5" id="KW-0539">Nucleus</keyword>
<dbReference type="CTD" id="284355"/>
<evidence type="ECO:0000256" key="6">
    <source>
        <dbReference type="RuleBase" id="RU000682"/>
    </source>
</evidence>
<name>A0A3Q0DJH4_CARSF</name>
<feature type="region of interest" description="Disordered" evidence="7">
    <location>
        <begin position="78"/>
        <end position="139"/>
    </location>
</feature>
<evidence type="ECO:0000256" key="7">
    <source>
        <dbReference type="SAM" id="MobiDB-lite"/>
    </source>
</evidence>
<dbReference type="SMART" id="SM00389">
    <property type="entry name" value="HOX"/>
    <property type="match status" value="1"/>
</dbReference>
<feature type="compositionally biased region" description="Basic residues" evidence="7">
    <location>
        <begin position="108"/>
        <end position="117"/>
    </location>
</feature>
<dbReference type="PANTHER" id="PTHR45793">
    <property type="entry name" value="HOMEOBOX PROTEIN"/>
    <property type="match status" value="1"/>
</dbReference>
<evidence type="ECO:0000313" key="9">
    <source>
        <dbReference type="Proteomes" id="UP000189704"/>
    </source>
</evidence>
<dbReference type="SUPFAM" id="SSF46689">
    <property type="entry name" value="Homeodomain-like"/>
    <property type="match status" value="1"/>
</dbReference>
<feature type="region of interest" description="Disordered" evidence="7">
    <location>
        <begin position="1"/>
        <end position="27"/>
    </location>
</feature>
<reference evidence="10" key="1">
    <citation type="submission" date="2025-08" db="UniProtKB">
        <authorList>
            <consortium name="RefSeq"/>
        </authorList>
    </citation>
    <scope>IDENTIFICATION</scope>
</reference>
<dbReference type="Proteomes" id="UP000189704">
    <property type="component" value="Unplaced"/>
</dbReference>
<evidence type="ECO:0000259" key="8">
    <source>
        <dbReference type="PROSITE" id="PS50071"/>
    </source>
</evidence>
<evidence type="ECO:0000313" key="10">
    <source>
        <dbReference type="RefSeq" id="XP_021562527.1"/>
    </source>
</evidence>
<keyword evidence="3 5" id="KW-0371">Homeobox</keyword>
<feature type="compositionally biased region" description="Polar residues" evidence="7">
    <location>
        <begin position="293"/>
        <end position="304"/>
    </location>
</feature>
<feature type="compositionally biased region" description="Pro residues" evidence="7">
    <location>
        <begin position="82"/>
        <end position="103"/>
    </location>
</feature>
<dbReference type="Pfam" id="PF00046">
    <property type="entry name" value="Homeodomain"/>
    <property type="match status" value="1"/>
</dbReference>
<feature type="compositionally biased region" description="Polar residues" evidence="7">
    <location>
        <begin position="341"/>
        <end position="358"/>
    </location>
</feature>
<feature type="domain" description="Homeobox" evidence="8">
    <location>
        <begin position="18"/>
        <end position="117"/>
    </location>
</feature>
<evidence type="ECO:0000256" key="5">
    <source>
        <dbReference type="PROSITE-ProRule" id="PRU00108"/>
    </source>
</evidence>
<feature type="compositionally biased region" description="Pro residues" evidence="7">
    <location>
        <begin position="230"/>
        <end position="246"/>
    </location>
</feature>
<feature type="compositionally biased region" description="Polar residues" evidence="7">
    <location>
        <begin position="251"/>
        <end position="260"/>
    </location>
</feature>
<evidence type="ECO:0000256" key="1">
    <source>
        <dbReference type="ARBA" id="ARBA00004123"/>
    </source>
</evidence>
<feature type="DNA-binding region" description="Homeobox" evidence="5">
    <location>
        <begin position="20"/>
        <end position="118"/>
    </location>
</feature>
<feature type="compositionally biased region" description="Pro residues" evidence="7">
    <location>
        <begin position="310"/>
        <end position="320"/>
    </location>
</feature>
<dbReference type="OrthoDB" id="9539689at2759"/>
<keyword evidence="9" id="KW-1185">Reference proteome</keyword>
<dbReference type="GeneID" id="103276363"/>
<feature type="compositionally biased region" description="Low complexity" evidence="7">
    <location>
        <begin position="118"/>
        <end position="129"/>
    </location>
</feature>
<dbReference type="InterPro" id="IPR009057">
    <property type="entry name" value="Homeodomain-like_sf"/>
</dbReference>
<dbReference type="KEGG" id="csyr:103276363"/>
<sequence length="375" mass="38815">MQDPTEPSGPRLSPEPPKRQRQERTVYTKRQQAVLEESFEKNFYPTYETRVALAAELNLMEHQVQSLESANRVWRWRKGGRPAPPPAASPEPPGNLLPVPPPSQVWFKNRRAKRSRQQHQQQLPLLSGQQGAGRGVRTAPRCPGAVAPVSGVPVCPQGPGFWSSSGPSSSGLSSAAEAAVCSLHQAWGGPGCSAQQGVLTAQGPGVSGPIPGPATIPGPMSGSVSGPKPMSGPIPGPATIPGPMSGPGPATISTPMSGSVSGPRPMSGPIPGPATIPGPMSGLDLMSGPGPATISTPMSGSGSVSGPRPMSDPIPGPATIPNPYSSEFLPDMPSFSDFLEFSSSQDPFEGSSVSTTMSGYEEENDSVDRKHSGSR</sequence>
<accession>A0A3Q0DJH4</accession>
<keyword evidence="2 5" id="KW-0238">DNA-binding</keyword>
<dbReference type="GO" id="GO:0005634">
    <property type="term" value="C:nucleus"/>
    <property type="evidence" value="ECO:0007669"/>
    <property type="project" value="UniProtKB-SubCell"/>
</dbReference>
<feature type="compositionally biased region" description="Pro residues" evidence="7">
    <location>
        <begin position="266"/>
        <end position="276"/>
    </location>
</feature>
<dbReference type="Gene3D" id="1.10.10.60">
    <property type="entry name" value="Homeodomain-like"/>
    <property type="match status" value="1"/>
</dbReference>
<evidence type="ECO:0000256" key="4">
    <source>
        <dbReference type="ARBA" id="ARBA00023242"/>
    </source>
</evidence>
<comment type="subcellular location">
    <subcellularLocation>
        <location evidence="1 5 6">Nucleus</location>
    </subcellularLocation>
</comment>
<evidence type="ECO:0000256" key="3">
    <source>
        <dbReference type="ARBA" id="ARBA00023155"/>
    </source>
</evidence>